<dbReference type="SUPFAM" id="SSF50729">
    <property type="entry name" value="PH domain-like"/>
    <property type="match status" value="1"/>
</dbReference>
<feature type="compositionally biased region" description="Low complexity" evidence="1">
    <location>
        <begin position="198"/>
        <end position="223"/>
    </location>
</feature>
<evidence type="ECO:0000256" key="1">
    <source>
        <dbReference type="SAM" id="MobiDB-lite"/>
    </source>
</evidence>
<proteinExistence type="predicted"/>
<dbReference type="InterPro" id="IPR011993">
    <property type="entry name" value="PH-like_dom_sf"/>
</dbReference>
<feature type="compositionally biased region" description="Pro residues" evidence="1">
    <location>
        <begin position="339"/>
        <end position="356"/>
    </location>
</feature>
<dbReference type="Gene3D" id="2.30.29.30">
    <property type="entry name" value="Pleckstrin-homology domain (PH domain)/Phosphotyrosine-binding domain (PTB)"/>
    <property type="match status" value="1"/>
</dbReference>
<protein>
    <recommendedName>
        <fullName evidence="3">PH domain-containing protein</fullName>
    </recommendedName>
</protein>
<evidence type="ECO:0008006" key="3">
    <source>
        <dbReference type="Google" id="ProtNLM"/>
    </source>
</evidence>
<gene>
    <name evidence="2" type="ORF">ASTO00021_LOCUS9193</name>
</gene>
<name>A0A7S3PE60_9STRA</name>
<feature type="compositionally biased region" description="Polar residues" evidence="1">
    <location>
        <begin position="236"/>
        <end position="248"/>
    </location>
</feature>
<accession>A0A7S3PE60</accession>
<organism evidence="2">
    <name type="scientific">Aplanochytrium stocchinoi</name>
    <dbReference type="NCBI Taxonomy" id="215587"/>
    <lineage>
        <taxon>Eukaryota</taxon>
        <taxon>Sar</taxon>
        <taxon>Stramenopiles</taxon>
        <taxon>Bigyra</taxon>
        <taxon>Labyrinthulomycetes</taxon>
        <taxon>Thraustochytrida</taxon>
        <taxon>Thraustochytriidae</taxon>
        <taxon>Aplanochytrium</taxon>
    </lineage>
</organism>
<feature type="region of interest" description="Disordered" evidence="1">
    <location>
        <begin position="195"/>
        <end position="381"/>
    </location>
</feature>
<dbReference type="EMBL" id="HBIN01012231">
    <property type="protein sequence ID" value="CAE0438969.1"/>
    <property type="molecule type" value="Transcribed_RNA"/>
</dbReference>
<feature type="compositionally biased region" description="Low complexity" evidence="1">
    <location>
        <begin position="359"/>
        <end position="373"/>
    </location>
</feature>
<evidence type="ECO:0000313" key="2">
    <source>
        <dbReference type="EMBL" id="CAE0438969.1"/>
    </source>
</evidence>
<feature type="compositionally biased region" description="Low complexity" evidence="1">
    <location>
        <begin position="250"/>
        <end position="259"/>
    </location>
</feature>
<reference evidence="2" key="1">
    <citation type="submission" date="2021-01" db="EMBL/GenBank/DDBJ databases">
        <authorList>
            <person name="Corre E."/>
            <person name="Pelletier E."/>
            <person name="Niang G."/>
            <person name="Scheremetjew M."/>
            <person name="Finn R."/>
            <person name="Kale V."/>
            <person name="Holt S."/>
            <person name="Cochrane G."/>
            <person name="Meng A."/>
            <person name="Brown T."/>
            <person name="Cohen L."/>
        </authorList>
    </citation>
    <scope>NUCLEOTIDE SEQUENCE</scope>
    <source>
        <strain evidence="2">GSBS06</strain>
    </source>
</reference>
<dbReference type="AlphaFoldDB" id="A0A7S3PE60"/>
<sequence length="381" mass="41905">MIDTNVLAKRLGRELHVLEPDRRLIHEWEGIFCKTKTSKKKKVRYMVLFTDLLLVCKKVKGYQARVWVPLIDLQIEDITQNSEIETVKKSLFASAKSFNNVGNSPAGDSNSGDIDLYPLRLVVGNSSEMTPTKGSFSSSSLTKMKGNFRRSARLSVKKFSTDSYALYFPDITKRKEVWSMLRSAIDGLHAIQRNRELSPSSSSSSKTQSFSSNSNSNSPPSVSKLRSRASGCAPSSAASMETTLGRQRSASHSTTASAAMVESKVRWSMDGLPKRPSSSTRSRDSELIQNNTVSGKRIRQKRPAAPPPPLSNMGGKTPPPPPPRTGNSDKFATRNGVKAPPPPVPEHPRQKPPIPIRPGENTETGNNGNEIENLVNKWFGN</sequence>